<keyword evidence="2" id="KW-1185">Reference proteome</keyword>
<dbReference type="Proteomes" id="UP001432027">
    <property type="component" value="Unassembled WGS sequence"/>
</dbReference>
<sequence>QAKLDKAAFWVVLGAVGCMHTPDRFVGYVSSGGKTLDSPREVRCVRRKSEESYEKNFCDWRIEDCKAPEKNCDAIKCETQYALQ</sequence>
<protein>
    <recommendedName>
        <fullName evidence="3">Transferrin</fullName>
    </recommendedName>
</protein>
<evidence type="ECO:0000313" key="1">
    <source>
        <dbReference type="EMBL" id="GMS78485.1"/>
    </source>
</evidence>
<feature type="non-terminal residue" evidence="1">
    <location>
        <position position="1"/>
    </location>
</feature>
<evidence type="ECO:0008006" key="3">
    <source>
        <dbReference type="Google" id="ProtNLM"/>
    </source>
</evidence>
<evidence type="ECO:0000313" key="2">
    <source>
        <dbReference type="Proteomes" id="UP001432027"/>
    </source>
</evidence>
<dbReference type="EMBL" id="BTSX01000001">
    <property type="protein sequence ID" value="GMS78485.1"/>
    <property type="molecule type" value="Genomic_DNA"/>
</dbReference>
<feature type="non-terminal residue" evidence="1">
    <location>
        <position position="84"/>
    </location>
</feature>
<proteinExistence type="predicted"/>
<accession>A0AAV5S7N4</accession>
<dbReference type="AlphaFoldDB" id="A0AAV5S7N4"/>
<reference evidence="1" key="1">
    <citation type="submission" date="2023-10" db="EMBL/GenBank/DDBJ databases">
        <title>Genome assembly of Pristionchus species.</title>
        <authorList>
            <person name="Yoshida K."/>
            <person name="Sommer R.J."/>
        </authorList>
    </citation>
    <scope>NUCLEOTIDE SEQUENCE</scope>
    <source>
        <strain evidence="1">RS0144</strain>
    </source>
</reference>
<name>A0AAV5S7N4_9BILA</name>
<comment type="caution">
    <text evidence="1">The sequence shown here is derived from an EMBL/GenBank/DDBJ whole genome shotgun (WGS) entry which is preliminary data.</text>
</comment>
<gene>
    <name evidence="1" type="ORF">PENTCL1PPCAC_660</name>
</gene>
<organism evidence="1 2">
    <name type="scientific">Pristionchus entomophagus</name>
    <dbReference type="NCBI Taxonomy" id="358040"/>
    <lineage>
        <taxon>Eukaryota</taxon>
        <taxon>Metazoa</taxon>
        <taxon>Ecdysozoa</taxon>
        <taxon>Nematoda</taxon>
        <taxon>Chromadorea</taxon>
        <taxon>Rhabditida</taxon>
        <taxon>Rhabditina</taxon>
        <taxon>Diplogasteromorpha</taxon>
        <taxon>Diplogasteroidea</taxon>
        <taxon>Neodiplogasteridae</taxon>
        <taxon>Pristionchus</taxon>
    </lineage>
</organism>